<organism evidence="9 10">
    <name type="scientific">Actinomadura verrucosospora</name>
    <dbReference type="NCBI Taxonomy" id="46165"/>
    <lineage>
        <taxon>Bacteria</taxon>
        <taxon>Bacillati</taxon>
        <taxon>Actinomycetota</taxon>
        <taxon>Actinomycetes</taxon>
        <taxon>Streptosporangiales</taxon>
        <taxon>Thermomonosporaceae</taxon>
        <taxon>Actinomadura</taxon>
    </lineage>
</organism>
<dbReference type="RefSeq" id="WP_173096797.1">
    <property type="nucleotide sequence ID" value="NZ_CP053892.1"/>
</dbReference>
<sequence length="457" mass="51410">MSVDVASVPAAKAKNFPLYRTVTGFVRDPLRELERISKESDGRLIRLDLGASHPYLATHPDHVQQVLRRESQNFLRDGIFWRPLRELMGDSILSEGGEWEHSKRVLQPVFTTRNVNRLTGMMAEAINTAVGKLDAPAREGRPIDVLPEMSRIVNETVIKVLFGDKISPVEANRLIPTFDQIATSISVRFLLPFVPRALPMPGDRAFKDAVQVMDEVLFELVKRYRDDPGDGSDIFTALCQAPTEDGAPPDDRWIRDNLLAMFATSTETTTLALTWLWPLLHDHPDVEARLVEEIDAVVGGEPVRPEHLHRLPYVTQVVQELLRLYPVGWMFPRMATEATTIGGVPIKPGDPVLISPFLTHRLASVWDRPLEFDPERFTPENIRKRHRYAYFPFGGGPHQCIGRHVFNVEAQMILTSILSRFRPTLSEAVPAMPKIGATLRPRQSLEMTLTPVAGHGA</sequence>
<evidence type="ECO:0000256" key="1">
    <source>
        <dbReference type="ARBA" id="ARBA00010617"/>
    </source>
</evidence>
<feature type="binding site" description="axial binding residue" evidence="7">
    <location>
        <position position="400"/>
    </location>
    <ligand>
        <name>heme</name>
        <dbReference type="ChEBI" id="CHEBI:30413"/>
    </ligand>
    <ligandPart>
        <name>Fe</name>
        <dbReference type="ChEBI" id="CHEBI:18248"/>
    </ligandPart>
</feature>
<evidence type="ECO:0000256" key="6">
    <source>
        <dbReference type="ARBA" id="ARBA00023033"/>
    </source>
</evidence>
<dbReference type="PANTHER" id="PTHR24291">
    <property type="entry name" value="CYTOCHROME P450 FAMILY 4"/>
    <property type="match status" value="1"/>
</dbReference>
<dbReference type="PRINTS" id="PR00463">
    <property type="entry name" value="EP450I"/>
</dbReference>
<dbReference type="InterPro" id="IPR017972">
    <property type="entry name" value="Cyt_P450_CS"/>
</dbReference>
<keyword evidence="6 8" id="KW-0503">Monooxygenase</keyword>
<comment type="similarity">
    <text evidence="1 8">Belongs to the cytochrome P450 family.</text>
</comment>
<keyword evidence="2 7" id="KW-0349">Heme</keyword>
<dbReference type="InterPro" id="IPR050196">
    <property type="entry name" value="Cytochrome_P450_Monoox"/>
</dbReference>
<evidence type="ECO:0000256" key="2">
    <source>
        <dbReference type="ARBA" id="ARBA00022617"/>
    </source>
</evidence>
<evidence type="ECO:0000256" key="8">
    <source>
        <dbReference type="RuleBase" id="RU000461"/>
    </source>
</evidence>
<dbReference type="InterPro" id="IPR002401">
    <property type="entry name" value="Cyt_P450_E_grp-I"/>
</dbReference>
<keyword evidence="10" id="KW-1185">Reference proteome</keyword>
<keyword evidence="5 7" id="KW-0408">Iron</keyword>
<dbReference type="InterPro" id="IPR001128">
    <property type="entry name" value="Cyt_P450"/>
</dbReference>
<keyword evidence="3 7" id="KW-0479">Metal-binding</keyword>
<dbReference type="PANTHER" id="PTHR24291:SF50">
    <property type="entry name" value="BIFUNCTIONAL ALBAFLAVENONE MONOOXYGENASE_TERPENE SYNTHASE"/>
    <property type="match status" value="1"/>
</dbReference>
<dbReference type="InterPro" id="IPR036396">
    <property type="entry name" value="Cyt_P450_sf"/>
</dbReference>
<dbReference type="PROSITE" id="PS00086">
    <property type="entry name" value="CYTOCHROME_P450"/>
    <property type="match status" value="1"/>
</dbReference>
<dbReference type="GO" id="GO:0004497">
    <property type="term" value="F:monooxygenase activity"/>
    <property type="evidence" value="ECO:0007669"/>
    <property type="project" value="UniProtKB-KW"/>
</dbReference>
<dbReference type="SUPFAM" id="SSF48264">
    <property type="entry name" value="Cytochrome P450"/>
    <property type="match status" value="1"/>
</dbReference>
<dbReference type="Proteomes" id="UP000501240">
    <property type="component" value="Chromosome"/>
</dbReference>
<evidence type="ECO:0000256" key="4">
    <source>
        <dbReference type="ARBA" id="ARBA00023002"/>
    </source>
</evidence>
<dbReference type="EMBL" id="CP053892">
    <property type="protein sequence ID" value="QKG22721.1"/>
    <property type="molecule type" value="Genomic_DNA"/>
</dbReference>
<reference evidence="9 10" key="1">
    <citation type="submission" date="2020-05" db="EMBL/GenBank/DDBJ databases">
        <title>Actinomadura verrucosospora NRRL-B18236 (PFL_A860) Genome sequencing and assembly.</title>
        <authorList>
            <person name="Samborskyy M."/>
        </authorList>
    </citation>
    <scope>NUCLEOTIDE SEQUENCE [LARGE SCALE GENOMIC DNA]</scope>
    <source>
        <strain evidence="9 10">NRRL:B18236</strain>
    </source>
</reference>
<evidence type="ECO:0000256" key="3">
    <source>
        <dbReference type="ARBA" id="ARBA00022723"/>
    </source>
</evidence>
<proteinExistence type="inferred from homology"/>
<evidence type="ECO:0000256" key="5">
    <source>
        <dbReference type="ARBA" id="ARBA00023004"/>
    </source>
</evidence>
<dbReference type="GO" id="GO:0016705">
    <property type="term" value="F:oxidoreductase activity, acting on paired donors, with incorporation or reduction of molecular oxygen"/>
    <property type="evidence" value="ECO:0007669"/>
    <property type="project" value="InterPro"/>
</dbReference>
<comment type="cofactor">
    <cofactor evidence="7">
        <name>heme</name>
        <dbReference type="ChEBI" id="CHEBI:30413"/>
    </cofactor>
</comment>
<dbReference type="PRINTS" id="PR00385">
    <property type="entry name" value="P450"/>
</dbReference>
<keyword evidence="4 8" id="KW-0560">Oxidoreductase</keyword>
<evidence type="ECO:0000256" key="7">
    <source>
        <dbReference type="PIRSR" id="PIRSR602401-1"/>
    </source>
</evidence>
<evidence type="ECO:0000313" key="10">
    <source>
        <dbReference type="Proteomes" id="UP000501240"/>
    </source>
</evidence>
<dbReference type="GO" id="GO:0020037">
    <property type="term" value="F:heme binding"/>
    <property type="evidence" value="ECO:0007669"/>
    <property type="project" value="InterPro"/>
</dbReference>
<dbReference type="AlphaFoldDB" id="A0A7D3ZL31"/>
<dbReference type="Pfam" id="PF00067">
    <property type="entry name" value="p450"/>
    <property type="match status" value="1"/>
</dbReference>
<dbReference type="Gene3D" id="1.10.630.10">
    <property type="entry name" value="Cytochrome P450"/>
    <property type="match status" value="1"/>
</dbReference>
<dbReference type="GO" id="GO:0005506">
    <property type="term" value="F:iron ion binding"/>
    <property type="evidence" value="ECO:0007669"/>
    <property type="project" value="InterPro"/>
</dbReference>
<evidence type="ECO:0000313" key="9">
    <source>
        <dbReference type="EMBL" id="QKG22721.1"/>
    </source>
</evidence>
<accession>A0A7D3ZL31</accession>
<name>A0A7D3ZL31_ACTVE</name>
<protein>
    <submittedName>
        <fullName evidence="9">Cytochrome p450</fullName>
    </submittedName>
</protein>
<gene>
    <name evidence="9" type="ORF">ACTIVE_4362</name>
</gene>